<evidence type="ECO:0000259" key="2">
    <source>
        <dbReference type="Pfam" id="PF01206"/>
    </source>
</evidence>
<dbReference type="InterPro" id="IPR001455">
    <property type="entry name" value="TusA-like"/>
</dbReference>
<dbReference type="AlphaFoldDB" id="A0A0U3FNF5"/>
<evidence type="ECO:0000256" key="1">
    <source>
        <dbReference type="ARBA" id="ARBA00008984"/>
    </source>
</evidence>
<dbReference type="EMBL" id="CP013695">
    <property type="protein sequence ID" value="ALU32023.1"/>
    <property type="molecule type" value="Genomic_DNA"/>
</dbReference>
<gene>
    <name evidence="3" type="ORF">ATY89_04630</name>
    <name evidence="4" type="ORF">ATZ20_07655</name>
</gene>
<dbReference type="GeneID" id="14550860"/>
<dbReference type="PANTHER" id="PTHR33279:SF6">
    <property type="entry name" value="SULFUR CARRIER PROTEIN YEDF-RELATED"/>
    <property type="match status" value="1"/>
</dbReference>
<dbReference type="OrthoDB" id="43656at2157"/>
<evidence type="ECO:0000313" key="5">
    <source>
        <dbReference type="Proteomes" id="UP000060043"/>
    </source>
</evidence>
<name>A0A0U3FNF5_9CREN</name>
<organism evidence="3 6">
    <name type="scientific">Sulfolobus acidocaldarius</name>
    <dbReference type="NCBI Taxonomy" id="2285"/>
    <lineage>
        <taxon>Archaea</taxon>
        <taxon>Thermoproteota</taxon>
        <taxon>Thermoprotei</taxon>
        <taxon>Sulfolobales</taxon>
        <taxon>Sulfolobaceae</taxon>
        <taxon>Sulfolobus</taxon>
    </lineage>
</organism>
<proteinExistence type="inferred from homology"/>
<evidence type="ECO:0000313" key="6">
    <source>
        <dbReference type="Proteomes" id="UP000065473"/>
    </source>
</evidence>
<comment type="similarity">
    <text evidence="1">Belongs to the sulfur carrier protein TusA family.</text>
</comment>
<accession>A0A0U3FNF5</accession>
<dbReference type="EMBL" id="CP013694">
    <property type="protein sequence ID" value="ALU29294.1"/>
    <property type="molecule type" value="Genomic_DNA"/>
</dbReference>
<dbReference type="RefSeq" id="WP_011277248.1">
    <property type="nucleotide sequence ID" value="NZ_BHWZ01000001.1"/>
</dbReference>
<dbReference type="InterPro" id="IPR036868">
    <property type="entry name" value="TusA-like_sf"/>
</dbReference>
<dbReference type="PANTHER" id="PTHR33279">
    <property type="entry name" value="SULFUR CARRIER PROTEIN YEDF-RELATED"/>
    <property type="match status" value="1"/>
</dbReference>
<dbReference type="SUPFAM" id="SSF64307">
    <property type="entry name" value="SirA-like"/>
    <property type="match status" value="1"/>
</dbReference>
<sequence>MSSLRIYKELDLTSSSCAGPIGELSGVIDELQDGEAVKVILGDEATKKDITLWAKRRGVKIVKEEQEGSKHILFITK</sequence>
<dbReference type="OMA" id="TGQSCAG"/>
<dbReference type="STRING" id="1435377.SUSAZ_01680"/>
<evidence type="ECO:0000313" key="3">
    <source>
        <dbReference type="EMBL" id="ALU29294.1"/>
    </source>
</evidence>
<dbReference type="Pfam" id="PF01206">
    <property type="entry name" value="TusA"/>
    <property type="match status" value="1"/>
</dbReference>
<dbReference type="Proteomes" id="UP000065473">
    <property type="component" value="Chromosome"/>
</dbReference>
<dbReference type="Gene3D" id="3.30.110.40">
    <property type="entry name" value="TusA-like domain"/>
    <property type="match status" value="1"/>
</dbReference>
<reference evidence="5 6" key="1">
    <citation type="submission" date="2015-12" db="EMBL/GenBank/DDBJ databases">
        <title>A stable core within a dynamic pangenome in Sulfolobus acidocaldarius.</title>
        <authorList>
            <person name="Anderson R."/>
            <person name="Kouris A."/>
            <person name="Seward C."/>
            <person name="Campbell K."/>
            <person name="Whitaker R."/>
        </authorList>
    </citation>
    <scope>NUCLEOTIDE SEQUENCE [LARGE SCALE GENOMIC DNA]</scope>
    <source>
        <strain evidence="3 6">GG12-C01-09</strain>
        <strain evidence="4 5">NG05B_CO5_07</strain>
    </source>
</reference>
<feature type="domain" description="UPF0033" evidence="2">
    <location>
        <begin position="8"/>
        <end position="77"/>
    </location>
</feature>
<dbReference type="PaxDb" id="1435377-SUSAZ_01680"/>
<protein>
    <submittedName>
        <fullName evidence="3">Response regulator SirA</fullName>
    </submittedName>
</protein>
<evidence type="ECO:0000313" key="4">
    <source>
        <dbReference type="EMBL" id="ALU32023.1"/>
    </source>
</evidence>
<dbReference type="Proteomes" id="UP000060043">
    <property type="component" value="Chromosome"/>
</dbReference>